<reference evidence="10 11" key="1">
    <citation type="journal article" date="2013" name="Nature">
        <title>Insights into bilaterian evolution from three spiralian genomes.</title>
        <authorList>
            <person name="Simakov O."/>
            <person name="Marletaz F."/>
            <person name="Cho S.J."/>
            <person name="Edsinger-Gonzales E."/>
            <person name="Havlak P."/>
            <person name="Hellsten U."/>
            <person name="Kuo D.H."/>
            <person name="Larsson T."/>
            <person name="Lv J."/>
            <person name="Arendt D."/>
            <person name="Savage R."/>
            <person name="Osoegawa K."/>
            <person name="de Jong P."/>
            <person name="Grimwood J."/>
            <person name="Chapman J.A."/>
            <person name="Shapiro H."/>
            <person name="Aerts A."/>
            <person name="Otillar R.P."/>
            <person name="Terry A.Y."/>
            <person name="Boore J.L."/>
            <person name="Grigoriev I.V."/>
            <person name="Lindberg D.R."/>
            <person name="Seaver E.C."/>
            <person name="Weisblat D.A."/>
            <person name="Putnam N.H."/>
            <person name="Rokhsar D.S."/>
        </authorList>
    </citation>
    <scope>NUCLEOTIDE SEQUENCE [LARGE SCALE GENOMIC DNA]</scope>
</reference>
<dbReference type="Proteomes" id="UP000030746">
    <property type="component" value="Unassembled WGS sequence"/>
</dbReference>
<dbReference type="KEGG" id="lgi:LOTGIDRAFT_205073"/>
<name>V4B6S1_LOTGI</name>
<dbReference type="OMA" id="WRSWENG"/>
<evidence type="ECO:0000256" key="9">
    <source>
        <dbReference type="RuleBase" id="RU010713"/>
    </source>
</evidence>
<proteinExistence type="inferred from homology"/>
<dbReference type="GO" id="GO:0005921">
    <property type="term" value="C:gap junction"/>
    <property type="evidence" value="ECO:0007669"/>
    <property type="project" value="UniProtKB-UniRule"/>
</dbReference>
<comment type="subcellular location">
    <subcellularLocation>
        <location evidence="1 9">Cell membrane</location>
        <topology evidence="1 9">Multi-pass membrane protein</topology>
    </subcellularLocation>
</comment>
<comment type="similarity">
    <text evidence="9">Belongs to the pannexin family.</text>
</comment>
<feature type="transmembrane region" description="Helical" evidence="9">
    <location>
        <begin position="101"/>
        <end position="118"/>
    </location>
</feature>
<sequence length="392" mass="45863">MLEGILEVFNKLVISNGARDDDAVDQFHHFISVALFAALAGAVGAKQYVGDPIHCWVPAHFAGSHQNYAENLCWISRMYRIHMDDPIPTEIEKRIENDVGFYRWVPVMFLLMALMFKLPNVMWTECKAYSGIRIPKIVGMADQTVLMSPEKRDAKIGDIALFIDRWLLSYRVYKYNIFIRAREKVSGVFCFCFGKRHGTFLTGLYLFMKLLNCINVISQFFILSDFLDINFVTYGWEVISHLNQAGSFEDLDLFPRIALCDFQIRQLENVQRHTMQCVLSINLFVEKMFAIVWFWLFILSIVSIVNFLKWTYNIFLTSRKEKFIQKYLGMLEMELGTKEKKLVDKFVNEYLRDDGCFLLRAVSYNTSSMLTYDLLKKLWDLFKKAQDDKGDY</sequence>
<evidence type="ECO:0000256" key="1">
    <source>
        <dbReference type="ARBA" id="ARBA00004651"/>
    </source>
</evidence>
<dbReference type="GeneID" id="20245789"/>
<keyword evidence="7 9" id="KW-0472">Membrane</keyword>
<keyword evidence="8 9" id="KW-0407">Ion channel</keyword>
<gene>
    <name evidence="9" type="primary">inx</name>
    <name evidence="10" type="ORF">LOTGIDRAFT_205073</name>
</gene>
<dbReference type="GO" id="GO:0005243">
    <property type="term" value="F:gap junction channel activity"/>
    <property type="evidence" value="ECO:0007669"/>
    <property type="project" value="TreeGrafter"/>
</dbReference>
<dbReference type="AlphaFoldDB" id="V4B6S1"/>
<dbReference type="OrthoDB" id="5867527at2759"/>
<dbReference type="EMBL" id="KB200084">
    <property type="protein sequence ID" value="ESP03221.1"/>
    <property type="molecule type" value="Genomic_DNA"/>
</dbReference>
<dbReference type="GO" id="GO:0034220">
    <property type="term" value="P:monoatomic ion transmembrane transport"/>
    <property type="evidence" value="ECO:0007669"/>
    <property type="project" value="UniProtKB-KW"/>
</dbReference>
<dbReference type="PROSITE" id="PS51013">
    <property type="entry name" value="PANNEXIN"/>
    <property type="match status" value="1"/>
</dbReference>
<comment type="caution">
    <text evidence="9">Lacks conserved residue(s) required for the propagation of feature annotation.</text>
</comment>
<dbReference type="Pfam" id="PF00876">
    <property type="entry name" value="Innexin"/>
    <property type="match status" value="1"/>
</dbReference>
<evidence type="ECO:0000313" key="11">
    <source>
        <dbReference type="Proteomes" id="UP000030746"/>
    </source>
</evidence>
<dbReference type="RefSeq" id="XP_009046144.1">
    <property type="nucleotide sequence ID" value="XM_009047896.1"/>
</dbReference>
<dbReference type="GO" id="GO:0005886">
    <property type="term" value="C:plasma membrane"/>
    <property type="evidence" value="ECO:0007669"/>
    <property type="project" value="UniProtKB-SubCell"/>
</dbReference>
<evidence type="ECO:0000256" key="5">
    <source>
        <dbReference type="ARBA" id="ARBA00022989"/>
    </source>
</evidence>
<keyword evidence="5 9" id="KW-1133">Transmembrane helix</keyword>
<keyword evidence="4 9" id="KW-0812">Transmembrane</keyword>
<dbReference type="InterPro" id="IPR000990">
    <property type="entry name" value="Innexin"/>
</dbReference>
<comment type="function">
    <text evidence="9">Structural component of the gap junctions.</text>
</comment>
<evidence type="ECO:0000256" key="4">
    <source>
        <dbReference type="ARBA" id="ARBA00022692"/>
    </source>
</evidence>
<keyword evidence="6 9" id="KW-0406">Ion transport</keyword>
<evidence type="ECO:0000256" key="7">
    <source>
        <dbReference type="ARBA" id="ARBA00023136"/>
    </source>
</evidence>
<evidence type="ECO:0000256" key="3">
    <source>
        <dbReference type="ARBA" id="ARBA00022475"/>
    </source>
</evidence>
<dbReference type="PANTHER" id="PTHR11893">
    <property type="entry name" value="INNEXIN"/>
    <property type="match status" value="1"/>
</dbReference>
<evidence type="ECO:0000256" key="8">
    <source>
        <dbReference type="ARBA" id="ARBA00023303"/>
    </source>
</evidence>
<evidence type="ECO:0000256" key="2">
    <source>
        <dbReference type="ARBA" id="ARBA00022448"/>
    </source>
</evidence>
<dbReference type="PRINTS" id="PR01262">
    <property type="entry name" value="INNEXIN"/>
</dbReference>
<keyword evidence="3" id="KW-1003">Cell membrane</keyword>
<accession>V4B6S1</accession>
<organism evidence="10 11">
    <name type="scientific">Lottia gigantea</name>
    <name type="common">Giant owl limpet</name>
    <dbReference type="NCBI Taxonomy" id="225164"/>
    <lineage>
        <taxon>Eukaryota</taxon>
        <taxon>Metazoa</taxon>
        <taxon>Spiralia</taxon>
        <taxon>Lophotrochozoa</taxon>
        <taxon>Mollusca</taxon>
        <taxon>Gastropoda</taxon>
        <taxon>Patellogastropoda</taxon>
        <taxon>Lottioidea</taxon>
        <taxon>Lottiidae</taxon>
        <taxon>Lottia</taxon>
    </lineage>
</organism>
<dbReference type="CTD" id="20245789"/>
<protein>
    <recommendedName>
        <fullName evidence="9">Innexin</fullName>
    </recommendedName>
</protein>
<feature type="transmembrane region" description="Helical" evidence="9">
    <location>
        <begin position="288"/>
        <end position="312"/>
    </location>
</feature>
<dbReference type="HOGENOM" id="CLU_035763_0_1_1"/>
<keyword evidence="2 9" id="KW-0813">Transport</keyword>
<keyword evidence="11" id="KW-1185">Reference proteome</keyword>
<dbReference type="PANTHER" id="PTHR11893:SF36">
    <property type="entry name" value="INNEXIN-5"/>
    <property type="match status" value="1"/>
</dbReference>
<feature type="transmembrane region" description="Helical" evidence="9">
    <location>
        <begin position="204"/>
        <end position="223"/>
    </location>
</feature>
<evidence type="ECO:0000313" key="10">
    <source>
        <dbReference type="EMBL" id="ESP03221.1"/>
    </source>
</evidence>
<evidence type="ECO:0000256" key="6">
    <source>
        <dbReference type="ARBA" id="ARBA00023065"/>
    </source>
</evidence>